<organism evidence="2 3">
    <name type="scientific">Protopolystoma xenopodis</name>
    <dbReference type="NCBI Taxonomy" id="117903"/>
    <lineage>
        <taxon>Eukaryota</taxon>
        <taxon>Metazoa</taxon>
        <taxon>Spiralia</taxon>
        <taxon>Lophotrochozoa</taxon>
        <taxon>Platyhelminthes</taxon>
        <taxon>Monogenea</taxon>
        <taxon>Polyopisthocotylea</taxon>
        <taxon>Polystomatidea</taxon>
        <taxon>Polystomatidae</taxon>
        <taxon>Protopolystoma</taxon>
    </lineage>
</organism>
<dbReference type="AlphaFoldDB" id="A0A448X5V4"/>
<feature type="compositionally biased region" description="Low complexity" evidence="1">
    <location>
        <begin position="95"/>
        <end position="108"/>
    </location>
</feature>
<reference evidence="2" key="1">
    <citation type="submission" date="2018-11" db="EMBL/GenBank/DDBJ databases">
        <authorList>
            <consortium name="Pathogen Informatics"/>
        </authorList>
    </citation>
    <scope>NUCLEOTIDE SEQUENCE</scope>
</reference>
<sequence>MFESTHASRDLARVSRGVEDLRSCSFMSCSVLPPATRSSRRPIPSIRLFVIPASCHGNRQATSTNSFDSVINHQISRATRIAKSHKRKCPNILTAPHTTTHNHTPVHTDAQIPAPDSRWSDAVTSTDRNKGLWLTESLSLLCSLITPQASVCLYVCLSVCMSVRVCDDDGTISGGFAETDSVTDGHNYYEAATAAAAAVAVTPTNANEEEKDDDD</sequence>
<gene>
    <name evidence="2" type="ORF">PXEA_LOCUS22326</name>
</gene>
<evidence type="ECO:0000256" key="1">
    <source>
        <dbReference type="SAM" id="MobiDB-lite"/>
    </source>
</evidence>
<comment type="caution">
    <text evidence="2">The sequence shown here is derived from an EMBL/GenBank/DDBJ whole genome shotgun (WGS) entry which is preliminary data.</text>
</comment>
<protein>
    <submittedName>
        <fullName evidence="2">Uncharacterized protein</fullName>
    </submittedName>
</protein>
<dbReference type="Proteomes" id="UP000784294">
    <property type="component" value="Unassembled WGS sequence"/>
</dbReference>
<keyword evidence="3" id="KW-1185">Reference proteome</keyword>
<evidence type="ECO:0000313" key="2">
    <source>
        <dbReference type="EMBL" id="VEL28886.1"/>
    </source>
</evidence>
<dbReference type="EMBL" id="CAAALY010098500">
    <property type="protein sequence ID" value="VEL28886.1"/>
    <property type="molecule type" value="Genomic_DNA"/>
</dbReference>
<accession>A0A448X5V4</accession>
<feature type="region of interest" description="Disordered" evidence="1">
    <location>
        <begin position="95"/>
        <end position="121"/>
    </location>
</feature>
<evidence type="ECO:0000313" key="3">
    <source>
        <dbReference type="Proteomes" id="UP000784294"/>
    </source>
</evidence>
<name>A0A448X5V4_9PLAT</name>
<proteinExistence type="predicted"/>